<protein>
    <submittedName>
        <fullName evidence="3">FecR domain-containing protein</fullName>
    </submittedName>
</protein>
<feature type="domain" description="FecR protein" evidence="2">
    <location>
        <begin position="115"/>
        <end position="205"/>
    </location>
</feature>
<accession>A0ABS9KFU5</accession>
<evidence type="ECO:0000313" key="3">
    <source>
        <dbReference type="EMBL" id="MCG2589729.1"/>
    </source>
</evidence>
<keyword evidence="1" id="KW-0472">Membrane</keyword>
<dbReference type="PIRSF" id="PIRSF018266">
    <property type="entry name" value="FecR"/>
    <property type="match status" value="1"/>
</dbReference>
<feature type="transmembrane region" description="Helical" evidence="1">
    <location>
        <begin position="86"/>
        <end position="107"/>
    </location>
</feature>
<dbReference type="Gene3D" id="2.60.120.1440">
    <property type="match status" value="1"/>
</dbReference>
<keyword evidence="1" id="KW-1133">Transmembrane helix</keyword>
<dbReference type="RefSeq" id="WP_237855089.1">
    <property type="nucleotide sequence ID" value="NZ_JAKLWS010000020.1"/>
</dbReference>
<comment type="caution">
    <text evidence="3">The sequence shown here is derived from an EMBL/GenBank/DDBJ whole genome shotgun (WGS) entry which is preliminary data.</text>
</comment>
<reference evidence="3" key="1">
    <citation type="submission" date="2022-01" db="EMBL/GenBank/DDBJ databases">
        <authorList>
            <person name="Wang Y."/>
        </authorList>
    </citation>
    <scope>NUCLEOTIDE SEQUENCE</scope>
    <source>
        <strain evidence="3">WB101</strain>
    </source>
</reference>
<reference evidence="3" key="2">
    <citation type="submission" date="2024-05" db="EMBL/GenBank/DDBJ databases">
        <title>Rhodohalobacter halophilus gen. nov., sp. nov., a moderately halophilic member of the family Balneolaceae.</title>
        <authorList>
            <person name="Xia J."/>
        </authorList>
    </citation>
    <scope>NUCLEOTIDE SEQUENCE</scope>
    <source>
        <strain evidence="3">WB101</strain>
    </source>
</reference>
<dbReference type="InterPro" id="IPR006860">
    <property type="entry name" value="FecR"/>
</dbReference>
<dbReference type="EMBL" id="JAKLWS010000020">
    <property type="protein sequence ID" value="MCG2589729.1"/>
    <property type="molecule type" value="Genomic_DNA"/>
</dbReference>
<keyword evidence="4" id="KW-1185">Reference proteome</keyword>
<keyword evidence="1" id="KW-0812">Transmembrane</keyword>
<gene>
    <name evidence="3" type="ORF">L6773_14205</name>
</gene>
<dbReference type="InterPro" id="IPR012373">
    <property type="entry name" value="Ferrdict_sens_TM"/>
</dbReference>
<dbReference type="Proteomes" id="UP001165366">
    <property type="component" value="Unassembled WGS sequence"/>
</dbReference>
<dbReference type="Pfam" id="PF04773">
    <property type="entry name" value="FecR"/>
    <property type="match status" value="1"/>
</dbReference>
<dbReference type="Gene3D" id="3.55.50.30">
    <property type="match status" value="1"/>
</dbReference>
<evidence type="ECO:0000259" key="2">
    <source>
        <dbReference type="Pfam" id="PF04773"/>
    </source>
</evidence>
<sequence>MSPDNPLPENDRDLQLARTIENAEKTGGSPEEIDDPLMPLLLQYREADREEFRHTSPNSSSIWAGIEPGLQEDSTPIYRLLTGSDMVRWIAAAAVVILTLSMFFWLFERSQPELIASSQNVISTVTLKDGSIVTLRPYSSLYEVSNRSTKQVYSVNGEAYFEVANNPNRTFVTETEEGRVSVLGTKFMIQNWNGRTSVFLEEGQIRFETNDQSSSIILDPGEYSTITDNTISQPEPENSRVFKDWLDNILVLENQQARLVLAEIEQHFNVSIDARYAPDETLGGSLQLDNLEQVLMDLGVVLGGRFEQTGADQYEFLPEN</sequence>
<evidence type="ECO:0000313" key="4">
    <source>
        <dbReference type="Proteomes" id="UP001165366"/>
    </source>
</evidence>
<evidence type="ECO:0000256" key="1">
    <source>
        <dbReference type="SAM" id="Phobius"/>
    </source>
</evidence>
<dbReference type="PANTHER" id="PTHR30273">
    <property type="entry name" value="PERIPLASMIC SIGNAL SENSOR AND SIGMA FACTOR ACTIVATOR FECR-RELATED"/>
    <property type="match status" value="1"/>
</dbReference>
<proteinExistence type="predicted"/>
<dbReference type="PANTHER" id="PTHR30273:SF2">
    <property type="entry name" value="PROTEIN FECR"/>
    <property type="match status" value="1"/>
</dbReference>
<organism evidence="3 4">
    <name type="scientific">Rhodohalobacter sulfatireducens</name>
    <dbReference type="NCBI Taxonomy" id="2911366"/>
    <lineage>
        <taxon>Bacteria</taxon>
        <taxon>Pseudomonadati</taxon>
        <taxon>Balneolota</taxon>
        <taxon>Balneolia</taxon>
        <taxon>Balneolales</taxon>
        <taxon>Balneolaceae</taxon>
        <taxon>Rhodohalobacter</taxon>
    </lineage>
</organism>
<name>A0ABS9KFU5_9BACT</name>